<accession>A0A8K1CIV6</accession>
<dbReference type="OrthoDB" id="6105938at2759"/>
<gene>
    <name evidence="3" type="ORF">Poli38472_002507</name>
</gene>
<reference evidence="3" key="1">
    <citation type="submission" date="2019-03" db="EMBL/GenBank/DDBJ databases">
        <title>Long read genome sequence of the mycoparasitic Pythium oligandrum ATCC 38472 isolated from sugarbeet rhizosphere.</title>
        <authorList>
            <person name="Gaulin E."/>
        </authorList>
    </citation>
    <scope>NUCLEOTIDE SEQUENCE</scope>
    <source>
        <strain evidence="3">ATCC 38472_TT</strain>
    </source>
</reference>
<dbReference type="SUPFAM" id="SSF54160">
    <property type="entry name" value="Chromo domain-like"/>
    <property type="match status" value="1"/>
</dbReference>
<feature type="compositionally biased region" description="Acidic residues" evidence="1">
    <location>
        <begin position="305"/>
        <end position="347"/>
    </location>
</feature>
<keyword evidence="4" id="KW-1185">Reference proteome</keyword>
<dbReference type="InterPro" id="IPR016197">
    <property type="entry name" value="Chromo-like_dom_sf"/>
</dbReference>
<feature type="region of interest" description="Disordered" evidence="1">
    <location>
        <begin position="243"/>
        <end position="384"/>
    </location>
</feature>
<dbReference type="Pfam" id="PF00855">
    <property type="entry name" value="PWWP"/>
    <property type="match status" value="1"/>
</dbReference>
<name>A0A8K1CIV6_PYTOL</name>
<evidence type="ECO:0000259" key="2">
    <source>
        <dbReference type="PROSITE" id="PS50812"/>
    </source>
</evidence>
<sequence length="384" mass="44107">MSNDGERPEIPMELGLRVDILDNEGIWNTGRIVDVSRDDDDMVEVKYDGWGDEYNEWVSLAERRLAPLHMFTMVKKCWAKLTKWPWWPAFVVLRAPTCKTAAAALEQETKLYVEFFDSYDVEKRSRCWMQKKNIVSFQEGFDERASKNIGKNFPLFVEGTQRAIAGGSPVLFTGHGTLPIEFSSKYAAPLFQKKLDLVDNDEERWYDAYRVFSDRYKVLYGYEYAVDSVSKVLAVRNAKTGSGKAASGKRVQRDDNDEEDEDEDDDVEIIEDVVAKNNVKKSVKTAPAPARRARDYPAKQPPQSVDDDDMEDAEESEEKEEEPEEDAASDEDDEEEEEDDEEDEDPESPNGRRSARLTKKRKQEEEDTLAARRTTRARRTKGSF</sequence>
<dbReference type="PROSITE" id="PS50812">
    <property type="entry name" value="PWWP"/>
    <property type="match status" value="1"/>
</dbReference>
<organism evidence="3 4">
    <name type="scientific">Pythium oligandrum</name>
    <name type="common">Mycoparasitic fungus</name>
    <dbReference type="NCBI Taxonomy" id="41045"/>
    <lineage>
        <taxon>Eukaryota</taxon>
        <taxon>Sar</taxon>
        <taxon>Stramenopiles</taxon>
        <taxon>Oomycota</taxon>
        <taxon>Peronosporomycetes</taxon>
        <taxon>Pythiales</taxon>
        <taxon>Pythiaceae</taxon>
        <taxon>Pythium</taxon>
    </lineage>
</organism>
<evidence type="ECO:0000313" key="4">
    <source>
        <dbReference type="Proteomes" id="UP000794436"/>
    </source>
</evidence>
<dbReference type="EMBL" id="SPLM01000072">
    <property type="protein sequence ID" value="TMW63566.1"/>
    <property type="molecule type" value="Genomic_DNA"/>
</dbReference>
<dbReference type="Gene3D" id="2.30.30.140">
    <property type="match status" value="2"/>
</dbReference>
<feature type="compositionally biased region" description="Acidic residues" evidence="1">
    <location>
        <begin position="255"/>
        <end position="271"/>
    </location>
</feature>
<feature type="domain" description="PWWP" evidence="2">
    <location>
        <begin position="78"/>
        <end position="140"/>
    </location>
</feature>
<proteinExistence type="predicted"/>
<dbReference type="Proteomes" id="UP000794436">
    <property type="component" value="Unassembled WGS sequence"/>
</dbReference>
<dbReference type="CDD" id="cd05162">
    <property type="entry name" value="PWWP"/>
    <property type="match status" value="1"/>
</dbReference>
<dbReference type="AlphaFoldDB" id="A0A8K1CIV6"/>
<evidence type="ECO:0000313" key="3">
    <source>
        <dbReference type="EMBL" id="TMW63566.1"/>
    </source>
</evidence>
<evidence type="ECO:0000256" key="1">
    <source>
        <dbReference type="SAM" id="MobiDB-lite"/>
    </source>
</evidence>
<dbReference type="CDD" id="cd20104">
    <property type="entry name" value="MBT_PHF20L1-like"/>
    <property type="match status" value="1"/>
</dbReference>
<feature type="compositionally biased region" description="Basic residues" evidence="1">
    <location>
        <begin position="373"/>
        <end position="384"/>
    </location>
</feature>
<protein>
    <recommendedName>
        <fullName evidence="2">PWWP domain-containing protein</fullName>
    </recommendedName>
</protein>
<dbReference type="SUPFAM" id="SSF63748">
    <property type="entry name" value="Tudor/PWWP/MBT"/>
    <property type="match status" value="1"/>
</dbReference>
<dbReference type="InterPro" id="IPR000313">
    <property type="entry name" value="PWWP_dom"/>
</dbReference>
<comment type="caution">
    <text evidence="3">The sequence shown here is derived from an EMBL/GenBank/DDBJ whole genome shotgun (WGS) entry which is preliminary data.</text>
</comment>